<comment type="caution">
    <text evidence="7">The sequence shown here is derived from an EMBL/GenBank/DDBJ whole genome shotgun (WGS) entry which is preliminary data.</text>
</comment>
<gene>
    <name evidence="7" type="ORF">GQ26_0091000</name>
</gene>
<dbReference type="GO" id="GO:0051118">
    <property type="term" value="F:glucan endo-1,3-alpha-glucosidase activity"/>
    <property type="evidence" value="ECO:0007669"/>
    <property type="project" value="UniProtKB-EC"/>
</dbReference>
<proteinExistence type="inferred from homology"/>
<comment type="similarity">
    <text evidence="4">Belongs to the glycosyl hydrolase 71 family.</text>
</comment>
<evidence type="ECO:0000313" key="7">
    <source>
        <dbReference type="EMBL" id="KFX49449.1"/>
    </source>
</evidence>
<sequence length="433" mass="47482">MHLKPLVQVAAVLASAFPICNASTLPRNIRRQTSASKYVFAHFMVGIVEKYTLDDWKSDMTTAMDIGIDAFALNCASVDSYTPTQLALAYQAAEEVGFKVFISFDFAYWTNGDTANITQYMQTYAGHAAQMQYNDAAVVSTFVGDSFDWTPVKAGTNHSIWALPNLQDPAEWSSDAQRSVDGAFSWYAWPTDGGNSIISGPVTTIWDDRYISDLGNATYMAPVSPWFSTHFNTKNWVFICEDLPTRRWDEILSMQPDLVEIITWNDYGESHYIGPYSAAHSDDGSSEWASGFPHDAWRDLYKPYIQAYKSGASAPTIDTEEIVYWYRPTPKGVTCTNDTLPAPNGINLLSDSIFVATMLKEAATLTVTSGGNALVSIDVPAGITTSNVTMGVGEQSFVLSRDGQTILNGTGGLSIVNTCETYNYNVYVGSVTA</sequence>
<dbReference type="HOGENOM" id="CLU_019141_0_0_1"/>
<dbReference type="eggNOG" id="ENOG502RDR1">
    <property type="taxonomic scope" value="Eukaryota"/>
</dbReference>
<dbReference type="EC" id="3.2.1.59" evidence="5"/>
<reference evidence="7" key="1">
    <citation type="journal article" date="2014" name="PLoS Genet.">
        <title>Signature Gene Expression Reveals Novel Clues to the Molecular Mechanisms of Dimorphic Transition in Penicillium marneffei.</title>
        <authorList>
            <person name="Yang E."/>
            <person name="Wang G."/>
            <person name="Cai J."/>
            <person name="Woo P.C."/>
            <person name="Lau S.K."/>
            <person name="Yuen K.-Y."/>
            <person name="Chow W.-N."/>
            <person name="Lin X."/>
        </authorList>
    </citation>
    <scope>NUCLEOTIDE SEQUENCE [LARGE SCALE GENOMIC DNA]</scope>
    <source>
        <strain evidence="7">PM1</strain>
    </source>
</reference>
<evidence type="ECO:0000256" key="3">
    <source>
        <dbReference type="ARBA" id="ARBA00052604"/>
    </source>
</evidence>
<name>A0A093VHH5_TALMA</name>
<dbReference type="AlphaFoldDB" id="A0A093VHH5"/>
<evidence type="ECO:0000256" key="5">
    <source>
        <dbReference type="ARBA" id="ARBA00066525"/>
    </source>
</evidence>
<feature type="signal peptide" evidence="6">
    <location>
        <begin position="1"/>
        <end position="22"/>
    </location>
</feature>
<keyword evidence="2" id="KW-0326">Glycosidase</keyword>
<comment type="catalytic activity">
    <reaction evidence="3">
        <text>Endohydrolysis of (1-&gt;3)-alpha-D-glucosidic linkages in isolichenin, pseudonigeran and nigeran.</text>
        <dbReference type="EC" id="3.2.1.59"/>
    </reaction>
</comment>
<keyword evidence="1" id="KW-0378">Hydrolase</keyword>
<keyword evidence="6" id="KW-0732">Signal</keyword>
<dbReference type="Gene3D" id="3.20.20.80">
    <property type="entry name" value="Glycosidases"/>
    <property type="match status" value="1"/>
</dbReference>
<feature type="chain" id="PRO_5001889096" description="glucan endo-1,3-alpha-glucosidase" evidence="6">
    <location>
        <begin position="23"/>
        <end position="433"/>
    </location>
</feature>
<dbReference type="GO" id="GO:1990819">
    <property type="term" value="C:mating projection actin fusion focus"/>
    <property type="evidence" value="ECO:0007669"/>
    <property type="project" value="UniProtKB-ARBA"/>
</dbReference>
<evidence type="ECO:0000256" key="2">
    <source>
        <dbReference type="ARBA" id="ARBA00023295"/>
    </source>
</evidence>
<evidence type="ECO:0000256" key="6">
    <source>
        <dbReference type="SAM" id="SignalP"/>
    </source>
</evidence>
<protein>
    <recommendedName>
        <fullName evidence="5">glucan endo-1,3-alpha-glucosidase</fullName>
        <ecNumber evidence="5">3.2.1.59</ecNumber>
    </recommendedName>
</protein>
<dbReference type="Pfam" id="PF03659">
    <property type="entry name" value="Glyco_hydro_71"/>
    <property type="match status" value="1"/>
</dbReference>
<dbReference type="FunFam" id="3.20.20.80:FF:000268">
    <property type="entry name" value="Glucan endo-1,3-alpha-glucosidase agn2"/>
    <property type="match status" value="1"/>
</dbReference>
<dbReference type="GO" id="GO:1904541">
    <property type="term" value="P:fungal-type cell wall disassembly involved in conjugation with cellular fusion"/>
    <property type="evidence" value="ECO:0007669"/>
    <property type="project" value="UniProtKB-ARBA"/>
</dbReference>
<evidence type="ECO:0000256" key="1">
    <source>
        <dbReference type="ARBA" id="ARBA00022801"/>
    </source>
</evidence>
<dbReference type="SMR" id="A0A093VHH5"/>
<dbReference type="InterPro" id="IPR005197">
    <property type="entry name" value="Glyco_hydro_71"/>
</dbReference>
<organism evidence="7">
    <name type="scientific">Talaromyces marneffei PM1</name>
    <dbReference type="NCBI Taxonomy" id="1077442"/>
    <lineage>
        <taxon>Eukaryota</taxon>
        <taxon>Fungi</taxon>
        <taxon>Dikarya</taxon>
        <taxon>Ascomycota</taxon>
        <taxon>Pezizomycotina</taxon>
        <taxon>Eurotiomycetes</taxon>
        <taxon>Eurotiomycetidae</taxon>
        <taxon>Eurotiales</taxon>
        <taxon>Trichocomaceae</taxon>
        <taxon>Talaromyces</taxon>
        <taxon>Talaromyces sect. Talaromyces</taxon>
    </lineage>
</organism>
<evidence type="ECO:0000256" key="4">
    <source>
        <dbReference type="ARBA" id="ARBA00061482"/>
    </source>
</evidence>
<accession>A0A093VHH5</accession>
<dbReference type="CDD" id="cd11577">
    <property type="entry name" value="GH71"/>
    <property type="match status" value="1"/>
</dbReference>
<dbReference type="EMBL" id="JPOX01000009">
    <property type="protein sequence ID" value="KFX49449.1"/>
    <property type="molecule type" value="Genomic_DNA"/>
</dbReference>